<protein>
    <recommendedName>
        <fullName evidence="1">Lipid A deacylase</fullName>
        <ecNumber evidence="1">3.1.1.77</ecNumber>
    </recommendedName>
    <alternativeName>
        <fullName evidence="1">LPS 3-O-deacylase</fullName>
    </alternativeName>
    <alternativeName>
        <fullName evidence="1">Outer membrane enzyme</fullName>
    </alternativeName>
</protein>
<dbReference type="GO" id="GO:0050528">
    <property type="term" value="F:acyloxyacyl hydrolase activity"/>
    <property type="evidence" value="ECO:0007669"/>
    <property type="project" value="UniProtKB-EC"/>
</dbReference>
<organism evidence="5 6">
    <name type="scientific">Alteromonas alba</name>
    <dbReference type="NCBI Taxonomy" id="2079529"/>
    <lineage>
        <taxon>Bacteria</taxon>
        <taxon>Pseudomonadati</taxon>
        <taxon>Pseudomonadota</taxon>
        <taxon>Gammaproteobacteria</taxon>
        <taxon>Alteromonadales</taxon>
        <taxon>Alteromonadaceae</taxon>
        <taxon>Alteromonas/Salinimonas group</taxon>
        <taxon>Alteromonas</taxon>
    </lineage>
</organism>
<keyword evidence="1 5" id="KW-0378">Hydrolase</keyword>
<dbReference type="Gene3D" id="2.40.160.20">
    <property type="match status" value="1"/>
</dbReference>
<comment type="function">
    <text evidence="1">Has lipid A 3-O-deacylase activity. Hydrolyzes the ester bond at the 3 position of lipid A, a bioactive component of lipopolysaccharide (LPS), thereby releasing the primary fatty acyl moiety.</text>
</comment>
<comment type="similarity">
    <text evidence="1">Belongs to the PagL family.</text>
</comment>
<dbReference type="RefSeq" id="WP_105934565.1">
    <property type="nucleotide sequence ID" value="NZ_PVNP01000103.1"/>
</dbReference>
<feature type="active site" description="Charge relay system" evidence="2">
    <location>
        <position position="157"/>
    </location>
</feature>
<evidence type="ECO:0000313" key="6">
    <source>
        <dbReference type="Proteomes" id="UP000238949"/>
    </source>
</evidence>
<evidence type="ECO:0000256" key="3">
    <source>
        <dbReference type="PIRSR" id="PIRSR029681-2"/>
    </source>
</evidence>
<name>A0A2S9VAX4_9ALTE</name>
<feature type="active site" description="Charge relay system" evidence="2">
    <location>
        <position position="171"/>
    </location>
</feature>
<feature type="signal peptide" evidence="4">
    <location>
        <begin position="1"/>
        <end position="20"/>
    </location>
</feature>
<dbReference type="GO" id="GO:0009279">
    <property type="term" value="C:cell outer membrane"/>
    <property type="evidence" value="ECO:0007669"/>
    <property type="project" value="UniProtKB-SubCell"/>
</dbReference>
<sequence>MLKPYFLCIFLFSFSSFSFANNQAVSVGYLNGFDDIQGVRVAWRPTTLDIDTTWLGDVDVYLEGSVNFWRYSQNGNSETDTNFTVALTPVIIKRLGTISDEYPVYLEAGIGLSVVSDQHFAGKDIGSHYQFEDKLGLIIDLDQSEKLTQQVAVRFIHYSNGGLNNDNPGLDFLNLAYIAHF</sequence>
<dbReference type="EMBL" id="PVNP01000103">
    <property type="protein sequence ID" value="PRO73596.1"/>
    <property type="molecule type" value="Genomic_DNA"/>
</dbReference>
<accession>A0A2S9VAX4</accession>
<comment type="catalytic activity">
    <reaction evidence="1">
        <text>a 3-(acyloxy)acyl derivative of bacterial toxin + H2O = a 3-hydroxyacyl derivative of bacterial toxin + a fatty acid + H(+)</text>
        <dbReference type="Rhea" id="RHEA:12032"/>
        <dbReference type="ChEBI" id="CHEBI:15377"/>
        <dbReference type="ChEBI" id="CHEBI:15378"/>
        <dbReference type="ChEBI" id="CHEBI:28868"/>
        <dbReference type="ChEBI" id="CHEBI:136853"/>
        <dbReference type="ChEBI" id="CHEBI:140675"/>
        <dbReference type="EC" id="3.1.1.77"/>
    </reaction>
</comment>
<evidence type="ECO:0000256" key="1">
    <source>
        <dbReference type="PIRNR" id="PIRNR029681"/>
    </source>
</evidence>
<feature type="site" description="Critical for activity" evidence="3">
    <location>
        <position position="160"/>
    </location>
</feature>
<dbReference type="PIRSF" id="PIRSF029681">
    <property type="entry name" value="PagL"/>
    <property type="match status" value="1"/>
</dbReference>
<proteinExistence type="inferred from homology"/>
<comment type="subunit">
    <text evidence="1">Homodimer.</text>
</comment>
<dbReference type="Pfam" id="PF09411">
    <property type="entry name" value="PagL"/>
    <property type="match status" value="1"/>
</dbReference>
<dbReference type="EC" id="3.1.1.77" evidence="1"/>
<comment type="caution">
    <text evidence="5">The sequence shown here is derived from an EMBL/GenBank/DDBJ whole genome shotgun (WGS) entry which is preliminary data.</text>
</comment>
<keyword evidence="1" id="KW-0998">Cell outer membrane</keyword>
<dbReference type="OrthoDB" id="9797122at2"/>
<dbReference type="InterPro" id="IPR018550">
    <property type="entry name" value="Lipid-A_deacylase-rel"/>
</dbReference>
<keyword evidence="6" id="KW-1185">Reference proteome</keyword>
<dbReference type="AlphaFoldDB" id="A0A2S9VAX4"/>
<evidence type="ECO:0000313" key="5">
    <source>
        <dbReference type="EMBL" id="PRO73596.1"/>
    </source>
</evidence>
<keyword evidence="1" id="KW-0472">Membrane</keyword>
<evidence type="ECO:0000256" key="2">
    <source>
        <dbReference type="PIRSR" id="PIRSR029681-1"/>
    </source>
</evidence>
<gene>
    <name evidence="5" type="ORF">C6Y40_10620</name>
</gene>
<keyword evidence="4" id="KW-0732">Signal</keyword>
<dbReference type="Proteomes" id="UP000238949">
    <property type="component" value="Unassembled WGS sequence"/>
</dbReference>
<feature type="chain" id="PRO_5015584931" description="Lipid A deacylase" evidence="4">
    <location>
        <begin position="21"/>
        <end position="181"/>
    </location>
</feature>
<evidence type="ECO:0000256" key="4">
    <source>
        <dbReference type="SAM" id="SignalP"/>
    </source>
</evidence>
<feature type="active site" description="Charge relay system" evidence="2">
    <location>
        <position position="159"/>
    </location>
</feature>
<reference evidence="6" key="1">
    <citation type="journal article" date="2020" name="Int. J. Syst. Evol. Microbiol.">
        <title>Alteromonas alba sp. nov., a marine bacterium isolated from the seawater of the West Pacific Ocean.</title>
        <authorList>
            <person name="Sun C."/>
            <person name="Wu Y.-H."/>
            <person name="Xamxidin M."/>
            <person name="Cheng H."/>
            <person name="Xu X.-W."/>
        </authorList>
    </citation>
    <scope>NUCLEOTIDE SEQUENCE [LARGE SCALE GENOMIC DNA]</scope>
    <source>
        <strain evidence="6">190</strain>
    </source>
</reference>
<comment type="subcellular location">
    <subcellularLocation>
        <location evidence="1">Cell outer membrane</location>
        <topology evidence="1">Multi-pass membrane protein</topology>
    </subcellularLocation>
</comment>